<protein>
    <submittedName>
        <fullName evidence="2">Uma2 family endonuclease</fullName>
    </submittedName>
</protein>
<dbReference type="InterPro" id="IPR011335">
    <property type="entry name" value="Restrct_endonuc-II-like"/>
</dbReference>
<gene>
    <name evidence="2" type="ORF">ACFOZ4_33585</name>
</gene>
<evidence type="ECO:0000313" key="2">
    <source>
        <dbReference type="EMBL" id="MFC4135573.1"/>
    </source>
</evidence>
<keyword evidence="2" id="KW-0540">Nuclease</keyword>
<name>A0ABV8LZ54_9ACTN</name>
<dbReference type="GO" id="GO:0004519">
    <property type="term" value="F:endonuclease activity"/>
    <property type="evidence" value="ECO:0007669"/>
    <property type="project" value="UniProtKB-KW"/>
</dbReference>
<evidence type="ECO:0000259" key="1">
    <source>
        <dbReference type="Pfam" id="PF05685"/>
    </source>
</evidence>
<comment type="caution">
    <text evidence="2">The sequence shown here is derived from an EMBL/GenBank/DDBJ whole genome shotgun (WGS) entry which is preliminary data.</text>
</comment>
<dbReference type="SUPFAM" id="SSF52980">
    <property type="entry name" value="Restriction endonuclease-like"/>
    <property type="match status" value="1"/>
</dbReference>
<evidence type="ECO:0000313" key="3">
    <source>
        <dbReference type="Proteomes" id="UP001595816"/>
    </source>
</evidence>
<sequence length="174" mass="19609">MLTLDLTPAEWTVEDIEKLPHDGNRYELHEGSLVIMSPAILWHNHVASRLTWLFERADRLAFSEVGIKFGDRSTRIADVAVFASQPDMRRAHHPPAAIAIAVEIVSPESEERDVGSKPAKYAAAGIPEYWLVRFPVDDNVRDADITRFTLNDGRYLQVAEYRLSDLEKTGLPAD</sequence>
<reference evidence="3" key="1">
    <citation type="journal article" date="2019" name="Int. J. Syst. Evol. Microbiol.">
        <title>The Global Catalogue of Microorganisms (GCM) 10K type strain sequencing project: providing services to taxonomists for standard genome sequencing and annotation.</title>
        <authorList>
            <consortium name="The Broad Institute Genomics Platform"/>
            <consortium name="The Broad Institute Genome Sequencing Center for Infectious Disease"/>
            <person name="Wu L."/>
            <person name="Ma J."/>
        </authorList>
    </citation>
    <scope>NUCLEOTIDE SEQUENCE [LARGE SCALE GENOMIC DNA]</scope>
    <source>
        <strain evidence="3">CGMCC 4.7289</strain>
    </source>
</reference>
<feature type="domain" description="Putative restriction endonuclease" evidence="1">
    <location>
        <begin position="13"/>
        <end position="159"/>
    </location>
</feature>
<dbReference type="PANTHER" id="PTHR35400">
    <property type="entry name" value="SLR1083 PROTEIN"/>
    <property type="match status" value="1"/>
</dbReference>
<dbReference type="InterPro" id="IPR008538">
    <property type="entry name" value="Uma2"/>
</dbReference>
<dbReference type="EMBL" id="JBHSAY010000023">
    <property type="protein sequence ID" value="MFC4135573.1"/>
    <property type="molecule type" value="Genomic_DNA"/>
</dbReference>
<dbReference type="CDD" id="cd06260">
    <property type="entry name" value="DUF820-like"/>
    <property type="match status" value="1"/>
</dbReference>
<accession>A0ABV8LZ54</accession>
<organism evidence="2 3">
    <name type="scientific">Hamadaea flava</name>
    <dbReference type="NCBI Taxonomy" id="1742688"/>
    <lineage>
        <taxon>Bacteria</taxon>
        <taxon>Bacillati</taxon>
        <taxon>Actinomycetota</taxon>
        <taxon>Actinomycetes</taxon>
        <taxon>Micromonosporales</taxon>
        <taxon>Micromonosporaceae</taxon>
        <taxon>Hamadaea</taxon>
    </lineage>
</organism>
<dbReference type="InterPro" id="IPR012296">
    <property type="entry name" value="Nuclease_put_TT1808"/>
</dbReference>
<proteinExistence type="predicted"/>
<keyword evidence="3" id="KW-1185">Reference proteome</keyword>
<dbReference type="Proteomes" id="UP001595816">
    <property type="component" value="Unassembled WGS sequence"/>
</dbReference>
<keyword evidence="2" id="KW-0378">Hydrolase</keyword>
<dbReference type="Pfam" id="PF05685">
    <property type="entry name" value="Uma2"/>
    <property type="match status" value="1"/>
</dbReference>
<dbReference type="RefSeq" id="WP_382191266.1">
    <property type="nucleotide sequence ID" value="NZ_JBHSAY010000023.1"/>
</dbReference>
<dbReference type="Gene3D" id="3.90.1570.10">
    <property type="entry name" value="tt1808, chain A"/>
    <property type="match status" value="1"/>
</dbReference>
<dbReference type="PANTHER" id="PTHR35400:SF3">
    <property type="entry name" value="SLL1072 PROTEIN"/>
    <property type="match status" value="1"/>
</dbReference>
<keyword evidence="2" id="KW-0255">Endonuclease</keyword>